<keyword evidence="15" id="KW-1185">Reference proteome</keyword>
<proteinExistence type="inferred from homology"/>
<evidence type="ECO:0000256" key="8">
    <source>
        <dbReference type="ARBA" id="ARBA00023136"/>
    </source>
</evidence>
<dbReference type="PANTHER" id="PTHR47755:SF1">
    <property type="entry name" value="CELL DIVISION PROTEIN FTSX"/>
    <property type="match status" value="1"/>
</dbReference>
<feature type="transmembrane region" description="Helical" evidence="11">
    <location>
        <begin position="163"/>
        <end position="183"/>
    </location>
</feature>
<dbReference type="InterPro" id="IPR003838">
    <property type="entry name" value="ABC3_permease_C"/>
</dbReference>
<keyword evidence="8 10" id="KW-0472">Membrane</keyword>
<dbReference type="AlphaFoldDB" id="A0A437PWS1"/>
<dbReference type="GO" id="GO:0051301">
    <property type="term" value="P:cell division"/>
    <property type="evidence" value="ECO:0007669"/>
    <property type="project" value="UniProtKB-KW"/>
</dbReference>
<evidence type="ECO:0000313" key="14">
    <source>
        <dbReference type="EMBL" id="RVU26701.1"/>
    </source>
</evidence>
<feature type="domain" description="ABC3 transporter permease C-terminal" evidence="12">
    <location>
        <begin position="170"/>
        <end position="287"/>
    </location>
</feature>
<evidence type="ECO:0000256" key="1">
    <source>
        <dbReference type="ARBA" id="ARBA00004651"/>
    </source>
</evidence>
<dbReference type="GO" id="GO:0005886">
    <property type="term" value="C:plasma membrane"/>
    <property type="evidence" value="ECO:0007669"/>
    <property type="project" value="UniProtKB-SubCell"/>
</dbReference>
<protein>
    <recommendedName>
        <fullName evidence="3 10">Cell division protein FtsX</fullName>
    </recommendedName>
</protein>
<dbReference type="Proteomes" id="UP000282832">
    <property type="component" value="Unassembled WGS sequence"/>
</dbReference>
<feature type="transmembrane region" description="Helical" evidence="11">
    <location>
        <begin position="222"/>
        <end position="240"/>
    </location>
</feature>
<reference evidence="14 15" key="1">
    <citation type="submission" date="2019-01" db="EMBL/GenBank/DDBJ databases">
        <authorList>
            <person name="Chen W.-M."/>
        </authorList>
    </citation>
    <scope>NUCLEOTIDE SEQUENCE [LARGE SCALE GENOMIC DNA]</scope>
    <source>
        <strain evidence="14 15">FSY-15</strain>
    </source>
</reference>
<dbReference type="InterPro" id="IPR004513">
    <property type="entry name" value="FtsX"/>
</dbReference>
<dbReference type="EMBL" id="SACY01000001">
    <property type="protein sequence ID" value="RVU26701.1"/>
    <property type="molecule type" value="Genomic_DNA"/>
</dbReference>
<evidence type="ECO:0000256" key="7">
    <source>
        <dbReference type="ARBA" id="ARBA00022989"/>
    </source>
</evidence>
<gene>
    <name evidence="14" type="ORF">EOJ36_01515</name>
</gene>
<feature type="domain" description="FtsX extracellular" evidence="13">
    <location>
        <begin position="48"/>
        <end position="147"/>
    </location>
</feature>
<comment type="caution">
    <text evidence="14">The sequence shown here is derived from an EMBL/GenBank/DDBJ whole genome shotgun (WGS) entry which is preliminary data.</text>
</comment>
<evidence type="ECO:0000259" key="13">
    <source>
        <dbReference type="Pfam" id="PF18075"/>
    </source>
</evidence>
<evidence type="ECO:0000256" key="9">
    <source>
        <dbReference type="ARBA" id="ARBA00023306"/>
    </source>
</evidence>
<evidence type="ECO:0000313" key="15">
    <source>
        <dbReference type="Proteomes" id="UP000282832"/>
    </source>
</evidence>
<evidence type="ECO:0000256" key="10">
    <source>
        <dbReference type="PIRNR" id="PIRNR003097"/>
    </source>
</evidence>
<keyword evidence="5 10" id="KW-0132">Cell division</keyword>
<evidence type="ECO:0000256" key="2">
    <source>
        <dbReference type="ARBA" id="ARBA00007379"/>
    </source>
</evidence>
<dbReference type="OrthoDB" id="9813411at2"/>
<dbReference type="PANTHER" id="PTHR47755">
    <property type="entry name" value="CELL DIVISION PROTEIN FTSX"/>
    <property type="match status" value="1"/>
</dbReference>
<evidence type="ECO:0000256" key="5">
    <source>
        <dbReference type="ARBA" id="ARBA00022618"/>
    </source>
</evidence>
<keyword evidence="9 10" id="KW-0131">Cell cycle</keyword>
<dbReference type="RefSeq" id="WP_127802253.1">
    <property type="nucleotide sequence ID" value="NZ_SACY01000001.1"/>
</dbReference>
<dbReference type="Pfam" id="PF18075">
    <property type="entry name" value="FtsX_ECD"/>
    <property type="match status" value="1"/>
</dbReference>
<dbReference type="PIRSF" id="PIRSF003097">
    <property type="entry name" value="FtsX"/>
    <property type="match status" value="1"/>
</dbReference>
<feature type="transmembrane region" description="Helical" evidence="11">
    <location>
        <begin position="12"/>
        <end position="34"/>
    </location>
</feature>
<name>A0A437PWS1_9BACT</name>
<evidence type="ECO:0000256" key="4">
    <source>
        <dbReference type="ARBA" id="ARBA00022475"/>
    </source>
</evidence>
<keyword evidence="7 11" id="KW-1133">Transmembrane helix</keyword>
<dbReference type="Pfam" id="PF02687">
    <property type="entry name" value="FtsX"/>
    <property type="match status" value="1"/>
</dbReference>
<dbReference type="InterPro" id="IPR040690">
    <property type="entry name" value="FtsX_ECD"/>
</dbReference>
<sequence length="293" mass="33578">MKYSKSKPLSTSILLIFSLSVLYIVLSIFIQIIFGLGQFTNELKKEIKLYVYVDDSLSLQQVDSLKNQLQQLRFVDKEKQNSIVLTSKDQIARDFLASSHEDYQNLLGEENPFKNLLTIDISNSYKSSIKVDSIANLLRSINGIYEVTYPSSFLHLLIQKTKTISVILFALALVIILITYFQISNYIRLVIHSNRVLIKSMQLLGSTDSYIRKPYLLENLKNVFLSSIIGIIVLNGFYFYLGNNIPEINAFIFSNQNLLIVLGLSFVILFIFSFVSTIFSINKYLSIQRTNLF</sequence>
<evidence type="ECO:0000256" key="11">
    <source>
        <dbReference type="SAM" id="Phobius"/>
    </source>
</evidence>
<keyword evidence="6 11" id="KW-0812">Transmembrane</keyword>
<organism evidence="14 15">
    <name type="scientific">Sandaracinomonas limnophila</name>
    <dbReference type="NCBI Taxonomy" id="1862386"/>
    <lineage>
        <taxon>Bacteria</taxon>
        <taxon>Pseudomonadati</taxon>
        <taxon>Bacteroidota</taxon>
        <taxon>Cytophagia</taxon>
        <taxon>Cytophagales</taxon>
        <taxon>Flectobacillaceae</taxon>
        <taxon>Sandaracinomonas</taxon>
    </lineage>
</organism>
<evidence type="ECO:0000259" key="12">
    <source>
        <dbReference type="Pfam" id="PF02687"/>
    </source>
</evidence>
<accession>A0A437PWS1</accession>
<keyword evidence="4 10" id="KW-1003">Cell membrane</keyword>
<evidence type="ECO:0000256" key="6">
    <source>
        <dbReference type="ARBA" id="ARBA00022692"/>
    </source>
</evidence>
<evidence type="ECO:0000256" key="3">
    <source>
        <dbReference type="ARBA" id="ARBA00021907"/>
    </source>
</evidence>
<comment type="similarity">
    <text evidence="2 10">Belongs to the ABC-4 integral membrane protein family. FtsX subfamily.</text>
</comment>
<comment type="subcellular location">
    <subcellularLocation>
        <location evidence="1">Cell membrane</location>
        <topology evidence="1">Multi-pass membrane protein</topology>
    </subcellularLocation>
</comment>
<feature type="transmembrane region" description="Helical" evidence="11">
    <location>
        <begin position="260"/>
        <end position="281"/>
    </location>
</feature>